<protein>
    <submittedName>
        <fullName evidence="1">Uncharacterized protein MANES_16G099800</fullName>
    </submittedName>
</protein>
<reference evidence="1" key="1">
    <citation type="submission" date="2018-02" db="EMBL/GenBank/DDBJ databases">
        <title>Rhizophora mucronata_Transcriptome.</title>
        <authorList>
            <person name="Meera S.P."/>
            <person name="Sreeshan A."/>
            <person name="Augustine A."/>
        </authorList>
    </citation>
    <scope>NUCLEOTIDE SEQUENCE</scope>
    <source>
        <tissue evidence="1">Leaf</tissue>
    </source>
</reference>
<dbReference type="EMBL" id="GGEC01020518">
    <property type="protein sequence ID" value="MBX01002.1"/>
    <property type="molecule type" value="Transcribed_RNA"/>
</dbReference>
<sequence length="54" mass="5938">MDSRELSSLVSGLFSESGSAFPLGDPGAKLLLLSPIFRKQLQHPIPPPRRTTYK</sequence>
<proteinExistence type="predicted"/>
<evidence type="ECO:0000313" key="1">
    <source>
        <dbReference type="EMBL" id="MBX01002.1"/>
    </source>
</evidence>
<organism evidence="1">
    <name type="scientific">Rhizophora mucronata</name>
    <name type="common">Asiatic mangrove</name>
    <dbReference type="NCBI Taxonomy" id="61149"/>
    <lineage>
        <taxon>Eukaryota</taxon>
        <taxon>Viridiplantae</taxon>
        <taxon>Streptophyta</taxon>
        <taxon>Embryophyta</taxon>
        <taxon>Tracheophyta</taxon>
        <taxon>Spermatophyta</taxon>
        <taxon>Magnoliopsida</taxon>
        <taxon>eudicotyledons</taxon>
        <taxon>Gunneridae</taxon>
        <taxon>Pentapetalae</taxon>
        <taxon>rosids</taxon>
        <taxon>fabids</taxon>
        <taxon>Malpighiales</taxon>
        <taxon>Rhizophoraceae</taxon>
        <taxon>Rhizophora</taxon>
    </lineage>
</organism>
<accession>A0A2P2K5J8</accession>
<name>A0A2P2K5J8_RHIMU</name>
<dbReference type="AlphaFoldDB" id="A0A2P2K5J8"/>